<comment type="caution">
    <text evidence="2">The sequence shown here is derived from an EMBL/GenBank/DDBJ whole genome shotgun (WGS) entry which is preliminary data.</text>
</comment>
<sequence length="546" mass="60504">MILLASILAPLLLGLAVLHMRKPRYEVRRISAARFFDDLAPTDSALTQWQWRNPLKSPPFLLQAACLILIGAAVFSENAVWYTVEEPGQRRLWVWVDTSSSMATRINDETMLDRVAAAWRDQNHRLEQQDYTWRFRLTAFDSTQRDFGEDLDAAGLSRGLAELGARPLATDVTLPLRALEQTETDGGLLLIYSDQPAPAWLAQLPRQRIVWHDVSTPVANHGFSAVQAVDNPFQESGALVQVSARQVGPAVNVRLDMRKRDGSWQDNQPITFKDGRFTTLFRPPTPGAYDLEIVPNDAYPADNYLVFQVPETLGFSVDWRHPNRDWLALLGWRHQAEGAVFSVVSPAQADSLPPDQPRLIVGPGFTSTPSRIGHFREGSPLLAQANLDVAETLGVAPVTTPAPLLPILADVDGRPWLARGAHPPAVYIAGFPHGQGDQARLTTLLWFNAVQNLLGSRATAPLFQTTDATTPSVETQTPPFRLDFHPAEGNSFKANQSYRRDLLDAPEAAEATATRAVAWWSWLIAAALLIFFAERVLFLIGGPAWR</sequence>
<name>A0A8J7QAN7_9BACT</name>
<dbReference type="RefSeq" id="WP_207860529.1">
    <property type="nucleotide sequence ID" value="NZ_JAFREP010000018.1"/>
</dbReference>
<reference evidence="2" key="1">
    <citation type="submission" date="2021-03" db="EMBL/GenBank/DDBJ databases">
        <authorList>
            <person name="Wang G."/>
        </authorList>
    </citation>
    <scope>NUCLEOTIDE SEQUENCE</scope>
    <source>
        <strain evidence="2">KCTC 12899</strain>
    </source>
</reference>
<feature type="transmembrane region" description="Helical" evidence="1">
    <location>
        <begin position="519"/>
        <end position="540"/>
    </location>
</feature>
<keyword evidence="1" id="KW-0472">Membrane</keyword>
<evidence type="ECO:0000313" key="2">
    <source>
        <dbReference type="EMBL" id="MBO1320574.1"/>
    </source>
</evidence>
<evidence type="ECO:0000256" key="1">
    <source>
        <dbReference type="SAM" id="Phobius"/>
    </source>
</evidence>
<keyword evidence="1" id="KW-1133">Transmembrane helix</keyword>
<organism evidence="2 3">
    <name type="scientific">Acanthopleuribacter pedis</name>
    <dbReference type="NCBI Taxonomy" id="442870"/>
    <lineage>
        <taxon>Bacteria</taxon>
        <taxon>Pseudomonadati</taxon>
        <taxon>Acidobacteriota</taxon>
        <taxon>Holophagae</taxon>
        <taxon>Acanthopleuribacterales</taxon>
        <taxon>Acanthopleuribacteraceae</taxon>
        <taxon>Acanthopleuribacter</taxon>
    </lineage>
</organism>
<keyword evidence="1" id="KW-0812">Transmembrane</keyword>
<evidence type="ECO:0000313" key="3">
    <source>
        <dbReference type="Proteomes" id="UP000664417"/>
    </source>
</evidence>
<dbReference type="Proteomes" id="UP000664417">
    <property type="component" value="Unassembled WGS sequence"/>
</dbReference>
<protein>
    <submittedName>
        <fullName evidence="2">BatA domain-containing protein</fullName>
    </submittedName>
</protein>
<dbReference type="AlphaFoldDB" id="A0A8J7QAN7"/>
<gene>
    <name evidence="2" type="ORF">J3U88_19005</name>
</gene>
<proteinExistence type="predicted"/>
<dbReference type="EMBL" id="JAFREP010000018">
    <property type="protein sequence ID" value="MBO1320574.1"/>
    <property type="molecule type" value="Genomic_DNA"/>
</dbReference>
<accession>A0A8J7QAN7</accession>
<keyword evidence="3" id="KW-1185">Reference proteome</keyword>